<keyword evidence="2" id="KW-0812">Transmembrane</keyword>
<name>A0A6J8DM38_MYTCO</name>
<evidence type="ECO:0000313" key="3">
    <source>
        <dbReference type="EMBL" id="CAC5407940.1"/>
    </source>
</evidence>
<dbReference type="EMBL" id="CACVKT020007441">
    <property type="protein sequence ID" value="CAC5407940.1"/>
    <property type="molecule type" value="Genomic_DNA"/>
</dbReference>
<dbReference type="OrthoDB" id="10424221at2759"/>
<feature type="region of interest" description="Disordered" evidence="1">
    <location>
        <begin position="129"/>
        <end position="170"/>
    </location>
</feature>
<dbReference type="Proteomes" id="UP000507470">
    <property type="component" value="Unassembled WGS sequence"/>
</dbReference>
<keyword evidence="2" id="KW-0472">Membrane</keyword>
<keyword evidence="2" id="KW-1133">Transmembrane helix</keyword>
<reference evidence="3 4" key="1">
    <citation type="submission" date="2020-06" db="EMBL/GenBank/DDBJ databases">
        <authorList>
            <person name="Li R."/>
            <person name="Bekaert M."/>
        </authorList>
    </citation>
    <scope>NUCLEOTIDE SEQUENCE [LARGE SCALE GENOMIC DNA]</scope>
    <source>
        <strain evidence="4">wild</strain>
    </source>
</reference>
<gene>
    <name evidence="3" type="ORF">MCOR_41371</name>
</gene>
<organism evidence="3 4">
    <name type="scientific">Mytilus coruscus</name>
    <name type="common">Sea mussel</name>
    <dbReference type="NCBI Taxonomy" id="42192"/>
    <lineage>
        <taxon>Eukaryota</taxon>
        <taxon>Metazoa</taxon>
        <taxon>Spiralia</taxon>
        <taxon>Lophotrochozoa</taxon>
        <taxon>Mollusca</taxon>
        <taxon>Bivalvia</taxon>
        <taxon>Autobranchia</taxon>
        <taxon>Pteriomorphia</taxon>
        <taxon>Mytilida</taxon>
        <taxon>Mytiloidea</taxon>
        <taxon>Mytilidae</taxon>
        <taxon>Mytilinae</taxon>
        <taxon>Mytilus</taxon>
    </lineage>
</organism>
<accession>A0A6J8DM38</accession>
<evidence type="ECO:0000256" key="2">
    <source>
        <dbReference type="SAM" id="Phobius"/>
    </source>
</evidence>
<sequence>MRTGEEGKLRVFLQIVLGDDSNEDDDDGRVSVGAIVAAGVVGVIIVLVVVLLCFHECCTKPKRTVKPQRISVVGLSRHTVPPSRVIPTAPTMHSSGMCPVDPPPYRPYDDPYETQHNQSSNLFSRQLASTSSHTTRHSRFERHPPPVIPCTPLPNIERNQKTFDPPPYSG</sequence>
<proteinExistence type="predicted"/>
<keyword evidence="4" id="KW-1185">Reference proteome</keyword>
<feature type="transmembrane region" description="Helical" evidence="2">
    <location>
        <begin position="30"/>
        <end position="54"/>
    </location>
</feature>
<evidence type="ECO:0000256" key="1">
    <source>
        <dbReference type="SAM" id="MobiDB-lite"/>
    </source>
</evidence>
<evidence type="ECO:0000313" key="4">
    <source>
        <dbReference type="Proteomes" id="UP000507470"/>
    </source>
</evidence>
<dbReference type="AlphaFoldDB" id="A0A6J8DM38"/>
<protein>
    <submittedName>
        <fullName evidence="3">Uncharacterized protein</fullName>
    </submittedName>
</protein>